<gene>
    <name evidence="3" type="ORF">QRT05_05500</name>
</gene>
<organism evidence="3 4">
    <name type="scientific">Cellulomonas edaphi</name>
    <dbReference type="NCBI Taxonomy" id="3053468"/>
    <lineage>
        <taxon>Bacteria</taxon>
        <taxon>Bacillati</taxon>
        <taxon>Actinomycetota</taxon>
        <taxon>Actinomycetes</taxon>
        <taxon>Micrococcales</taxon>
        <taxon>Cellulomonadaceae</taxon>
        <taxon>Cellulomonas</taxon>
    </lineage>
</organism>
<dbReference type="RefSeq" id="WP_289445939.1">
    <property type="nucleotide sequence ID" value="NZ_JAUCGR010000001.1"/>
</dbReference>
<sequence>MAEHPRYVPAPTGRSTAAESGAILAGILLLMSSIMNIFQGISAIAKDDIYATTSKYLVEIDLTTWGWVHLVLGLAGVVAALGILVHAAWAQVVGIVVAGLAIVTSFAFLPHYPLWAVLIIAFNVFVIWALSVQLRD</sequence>
<feature type="transmembrane region" description="Helical" evidence="1">
    <location>
        <begin position="115"/>
        <end position="134"/>
    </location>
</feature>
<feature type="transmembrane region" description="Helical" evidence="1">
    <location>
        <begin position="92"/>
        <end position="109"/>
    </location>
</feature>
<evidence type="ECO:0000256" key="1">
    <source>
        <dbReference type="SAM" id="Phobius"/>
    </source>
</evidence>
<evidence type="ECO:0000259" key="2">
    <source>
        <dbReference type="Pfam" id="PF23636"/>
    </source>
</evidence>
<keyword evidence="1" id="KW-0812">Transmembrane</keyword>
<feature type="domain" description="DUF7144" evidence="2">
    <location>
        <begin position="22"/>
        <end position="133"/>
    </location>
</feature>
<proteinExistence type="predicted"/>
<accession>A0ABT7S754</accession>
<comment type="caution">
    <text evidence="3">The sequence shown here is derived from an EMBL/GenBank/DDBJ whole genome shotgun (WGS) entry which is preliminary data.</text>
</comment>
<keyword evidence="1" id="KW-0472">Membrane</keyword>
<feature type="transmembrane region" description="Helical" evidence="1">
    <location>
        <begin position="21"/>
        <end position="45"/>
    </location>
</feature>
<protein>
    <recommendedName>
        <fullName evidence="2">DUF7144 domain-containing protein</fullName>
    </recommendedName>
</protein>
<evidence type="ECO:0000313" key="4">
    <source>
        <dbReference type="Proteomes" id="UP001321453"/>
    </source>
</evidence>
<dbReference type="EMBL" id="JAUCGR010000001">
    <property type="protein sequence ID" value="MDM7830779.1"/>
    <property type="molecule type" value="Genomic_DNA"/>
</dbReference>
<keyword evidence="4" id="KW-1185">Reference proteome</keyword>
<keyword evidence="1" id="KW-1133">Transmembrane helix</keyword>
<feature type="transmembrane region" description="Helical" evidence="1">
    <location>
        <begin position="65"/>
        <end position="85"/>
    </location>
</feature>
<dbReference type="InterPro" id="IPR055568">
    <property type="entry name" value="DUF7144"/>
</dbReference>
<evidence type="ECO:0000313" key="3">
    <source>
        <dbReference type="EMBL" id="MDM7830779.1"/>
    </source>
</evidence>
<name>A0ABT7S754_9CELL</name>
<dbReference type="Pfam" id="PF23636">
    <property type="entry name" value="DUF7144"/>
    <property type="match status" value="1"/>
</dbReference>
<dbReference type="Proteomes" id="UP001321453">
    <property type="component" value="Unassembled WGS sequence"/>
</dbReference>
<reference evidence="3 4" key="1">
    <citation type="submission" date="2023-06" db="EMBL/GenBank/DDBJ databases">
        <title>Cellulomonas sp. MW9 Whole genome sequence.</title>
        <authorList>
            <person name="Park S."/>
        </authorList>
    </citation>
    <scope>NUCLEOTIDE SEQUENCE [LARGE SCALE GENOMIC DNA]</scope>
    <source>
        <strain evidence="3 4">MW9</strain>
    </source>
</reference>